<dbReference type="EMBL" id="LR797468">
    <property type="protein sequence ID" value="CAB4218836.1"/>
    <property type="molecule type" value="Genomic_DNA"/>
</dbReference>
<organism evidence="1">
    <name type="scientific">uncultured Caudovirales phage</name>
    <dbReference type="NCBI Taxonomy" id="2100421"/>
    <lineage>
        <taxon>Viruses</taxon>
        <taxon>Duplodnaviria</taxon>
        <taxon>Heunggongvirae</taxon>
        <taxon>Uroviricota</taxon>
        <taxon>Caudoviricetes</taxon>
        <taxon>Peduoviridae</taxon>
        <taxon>Maltschvirus</taxon>
        <taxon>Maltschvirus maltsch</taxon>
    </lineage>
</organism>
<accession>A0A6J5SV11</accession>
<proteinExistence type="predicted"/>
<evidence type="ECO:0000313" key="1">
    <source>
        <dbReference type="EMBL" id="CAB4218836.1"/>
    </source>
</evidence>
<name>A0A6J5SV11_9CAUD</name>
<gene>
    <name evidence="1" type="ORF">UFOVP1605_51</name>
</gene>
<reference evidence="1" key="1">
    <citation type="submission" date="2020-05" db="EMBL/GenBank/DDBJ databases">
        <authorList>
            <person name="Chiriac C."/>
            <person name="Salcher M."/>
            <person name="Ghai R."/>
            <person name="Kavagutti S V."/>
        </authorList>
    </citation>
    <scope>NUCLEOTIDE SEQUENCE</scope>
</reference>
<protein>
    <submittedName>
        <fullName evidence="1">Uncharacterized protein</fullName>
    </submittedName>
</protein>
<sequence length="69" mass="8209">MIDNHMNIGNYHEERIFTNTCPNCKQPCDEITEYEYVVSEDEDNNTVETDFQEVCENCELEFKKTHNTI</sequence>